<evidence type="ECO:0000313" key="3">
    <source>
        <dbReference type="Proteomes" id="UP001589814"/>
    </source>
</evidence>
<dbReference type="InterPro" id="IPR013096">
    <property type="entry name" value="Cupin_2"/>
</dbReference>
<dbReference type="RefSeq" id="WP_211213327.1">
    <property type="nucleotide sequence ID" value="NZ_JBHLVX010000005.1"/>
</dbReference>
<feature type="domain" description="Cupin type-2" evidence="1">
    <location>
        <begin position="60"/>
        <end position="114"/>
    </location>
</feature>
<reference evidence="2 3" key="1">
    <citation type="submission" date="2024-09" db="EMBL/GenBank/DDBJ databases">
        <authorList>
            <person name="Sun Q."/>
            <person name="Mori K."/>
        </authorList>
    </citation>
    <scope>NUCLEOTIDE SEQUENCE [LARGE SCALE GENOMIC DNA]</scope>
    <source>
        <strain evidence="2 3">CCM 7415</strain>
    </source>
</reference>
<dbReference type="InterPro" id="IPR047121">
    <property type="entry name" value="YjiB-like"/>
</dbReference>
<keyword evidence="3" id="KW-1185">Reference proteome</keyword>
<dbReference type="EMBL" id="JBHLVX010000005">
    <property type="protein sequence ID" value="MFC0266756.1"/>
    <property type="molecule type" value="Genomic_DNA"/>
</dbReference>
<gene>
    <name evidence="2" type="ORF">ACFFHW_01880</name>
</gene>
<dbReference type="PIRSF" id="PIRSF019307">
    <property type="entry name" value="UCP019307"/>
    <property type="match status" value="1"/>
</dbReference>
<sequence length="168" mass="18373">MKKPQTLYFQDDGRTPNSRFPVLLYRGFEASTPEALADHFEALYKQNGWPAQWRGGVFDYHHYHSRSHEVLGIYRGAATLRLGGENGENIEVGAGDVIVLPAGTGHCRISAGNDFALTAGYPSDQQDWDLCVSGETPIEAARERIAAVGLPKCDPVAGERGGVVSDWR</sequence>
<dbReference type="Gene3D" id="2.60.120.10">
    <property type="entry name" value="Jelly Rolls"/>
    <property type="match status" value="1"/>
</dbReference>
<evidence type="ECO:0000259" key="1">
    <source>
        <dbReference type="Pfam" id="PF07883"/>
    </source>
</evidence>
<dbReference type="Pfam" id="PF07883">
    <property type="entry name" value="Cupin_2"/>
    <property type="match status" value="1"/>
</dbReference>
<dbReference type="InterPro" id="IPR014500">
    <property type="entry name" value="UCP019307_cupin"/>
</dbReference>
<proteinExistence type="predicted"/>
<accession>A0ABV6FZH1</accession>
<dbReference type="SUPFAM" id="SSF51182">
    <property type="entry name" value="RmlC-like cupins"/>
    <property type="match status" value="1"/>
</dbReference>
<dbReference type="PANTHER" id="PTHR36448:SF2">
    <property type="entry name" value="CUPIN TYPE-1 DOMAIN-CONTAINING PROTEIN"/>
    <property type="match status" value="1"/>
</dbReference>
<dbReference type="PANTHER" id="PTHR36448">
    <property type="entry name" value="BLR7373 PROTEIN"/>
    <property type="match status" value="1"/>
</dbReference>
<evidence type="ECO:0000313" key="2">
    <source>
        <dbReference type="EMBL" id="MFC0266756.1"/>
    </source>
</evidence>
<name>A0ABV6FZH1_9GAMM</name>
<dbReference type="Proteomes" id="UP001589814">
    <property type="component" value="Unassembled WGS sequence"/>
</dbReference>
<dbReference type="InterPro" id="IPR014710">
    <property type="entry name" value="RmlC-like_jellyroll"/>
</dbReference>
<dbReference type="InterPro" id="IPR011051">
    <property type="entry name" value="RmlC_Cupin_sf"/>
</dbReference>
<dbReference type="CDD" id="cd02219">
    <property type="entry name" value="cupin_YjlB-like"/>
    <property type="match status" value="1"/>
</dbReference>
<organism evidence="2 3">
    <name type="scientific">Kushneria aurantia</name>
    <dbReference type="NCBI Taxonomy" id="504092"/>
    <lineage>
        <taxon>Bacteria</taxon>
        <taxon>Pseudomonadati</taxon>
        <taxon>Pseudomonadota</taxon>
        <taxon>Gammaproteobacteria</taxon>
        <taxon>Oceanospirillales</taxon>
        <taxon>Halomonadaceae</taxon>
        <taxon>Kushneria</taxon>
    </lineage>
</organism>
<comment type="caution">
    <text evidence="2">The sequence shown here is derived from an EMBL/GenBank/DDBJ whole genome shotgun (WGS) entry which is preliminary data.</text>
</comment>
<protein>
    <submittedName>
        <fullName evidence="2">Cupin domain-containing protein</fullName>
    </submittedName>
</protein>